<dbReference type="InterPro" id="IPR050902">
    <property type="entry name" value="ABC_Transporter_SBP"/>
</dbReference>
<reference evidence="2 3" key="1">
    <citation type="submission" date="2023-08" db="EMBL/GenBank/DDBJ databases">
        <title>The draft genome sequence of Paracraurococcus sp. LOR1-02.</title>
        <authorList>
            <person name="Kingkaew E."/>
            <person name="Tanasupawat S."/>
        </authorList>
    </citation>
    <scope>NUCLEOTIDE SEQUENCE [LARGE SCALE GENOMIC DNA]</scope>
    <source>
        <strain evidence="2 3">LOR1-02</strain>
    </source>
</reference>
<accession>A0ABT9EAN8</accession>
<keyword evidence="3" id="KW-1185">Reference proteome</keyword>
<feature type="domain" description="Fe/B12 periplasmic-binding" evidence="1">
    <location>
        <begin position="53"/>
        <end position="315"/>
    </location>
</feature>
<dbReference type="Gene3D" id="1.20.58.2180">
    <property type="match status" value="1"/>
</dbReference>
<dbReference type="SUPFAM" id="SSF53807">
    <property type="entry name" value="Helical backbone' metal receptor"/>
    <property type="match status" value="1"/>
</dbReference>
<comment type="caution">
    <text evidence="2">The sequence shown here is derived from an EMBL/GenBank/DDBJ whole genome shotgun (WGS) entry which is preliminary data.</text>
</comment>
<dbReference type="Proteomes" id="UP001243009">
    <property type="component" value="Unassembled WGS sequence"/>
</dbReference>
<dbReference type="PROSITE" id="PS51318">
    <property type="entry name" value="TAT"/>
    <property type="match status" value="1"/>
</dbReference>
<dbReference type="EMBL" id="JAUTWS010000079">
    <property type="protein sequence ID" value="MDO9713267.1"/>
    <property type="molecule type" value="Genomic_DNA"/>
</dbReference>
<organism evidence="2 3">
    <name type="scientific">Paracraurococcus lichenis</name>
    <dbReference type="NCBI Taxonomy" id="3064888"/>
    <lineage>
        <taxon>Bacteria</taxon>
        <taxon>Pseudomonadati</taxon>
        <taxon>Pseudomonadota</taxon>
        <taxon>Alphaproteobacteria</taxon>
        <taxon>Acetobacterales</taxon>
        <taxon>Roseomonadaceae</taxon>
        <taxon>Paracraurococcus</taxon>
    </lineage>
</organism>
<dbReference type="Gene3D" id="3.40.50.1980">
    <property type="entry name" value="Nitrogenase molybdenum iron protein domain"/>
    <property type="match status" value="2"/>
</dbReference>
<dbReference type="PROSITE" id="PS50983">
    <property type="entry name" value="FE_B12_PBP"/>
    <property type="match status" value="1"/>
</dbReference>
<evidence type="ECO:0000259" key="1">
    <source>
        <dbReference type="PROSITE" id="PS50983"/>
    </source>
</evidence>
<dbReference type="InterPro" id="IPR006311">
    <property type="entry name" value="TAT_signal"/>
</dbReference>
<proteinExistence type="predicted"/>
<sequence length="348" mass="35183">MAGGDPIARRTALRAGAALALSAVLPRPGRAQSATRAVVDAAGRHVTIPSPPRRVFPAGPGAAVLVAVLAPDRLAGWTGTLPAVARAVLPGSLVDKPVLGRLTATPPTADAARVRDSGADLVLDMGTVNDAYAAIAESIQGGSGVPAILLDGALARTPALLRQAGTLLGTAARGEALAVQAEGLLADTRSRIAGWQPPRLWYGRGERALQAASPASIGTEVPVLLGCTLPTPAAGDPAGTSVTLVEAFAPEVVLVERASLAEALRTDPLWAATPAGRAGRILVAPSGPFGWVDGPPSIQRLLGLRWLLSAVRPDLLPPAAMRAEAAGLLGSFFGIAADDGLLDRMLGA</sequence>
<dbReference type="RefSeq" id="WP_305108126.1">
    <property type="nucleotide sequence ID" value="NZ_JAUTWS010000079.1"/>
</dbReference>
<dbReference type="PANTHER" id="PTHR30535:SF34">
    <property type="entry name" value="MOLYBDATE-BINDING PROTEIN MOLA"/>
    <property type="match status" value="1"/>
</dbReference>
<gene>
    <name evidence="2" type="ORF">Q7A36_33375</name>
</gene>
<dbReference type="PANTHER" id="PTHR30535">
    <property type="entry name" value="VITAMIN B12-BINDING PROTEIN"/>
    <property type="match status" value="1"/>
</dbReference>
<evidence type="ECO:0000313" key="2">
    <source>
        <dbReference type="EMBL" id="MDO9713267.1"/>
    </source>
</evidence>
<evidence type="ECO:0000313" key="3">
    <source>
        <dbReference type="Proteomes" id="UP001243009"/>
    </source>
</evidence>
<dbReference type="InterPro" id="IPR002491">
    <property type="entry name" value="ABC_transptr_periplasmic_BD"/>
</dbReference>
<name>A0ABT9EAN8_9PROT</name>
<protein>
    <recommendedName>
        <fullName evidence="1">Fe/B12 periplasmic-binding domain-containing protein</fullName>
    </recommendedName>
</protein>